<evidence type="ECO:0000259" key="2">
    <source>
        <dbReference type="PROSITE" id="PS50878"/>
    </source>
</evidence>
<feature type="domain" description="Reverse transcriptase" evidence="2">
    <location>
        <begin position="746"/>
        <end position="1026"/>
    </location>
</feature>
<dbReference type="PANTHER" id="PTHR35450">
    <property type="entry name" value="REVERSE TRANSCRIPTASE DOMAIN-CONTAINING PROTEIN"/>
    <property type="match status" value="1"/>
</dbReference>
<evidence type="ECO:0000313" key="5">
    <source>
        <dbReference type="Proteomes" id="UP000332933"/>
    </source>
</evidence>
<feature type="compositionally biased region" description="Low complexity" evidence="1">
    <location>
        <begin position="230"/>
        <end position="243"/>
    </location>
</feature>
<dbReference type="PROSITE" id="PS50878">
    <property type="entry name" value="RT_POL"/>
    <property type="match status" value="1"/>
</dbReference>
<accession>A0A485LPX7</accession>
<organism evidence="4 5">
    <name type="scientific">Aphanomyces stellatus</name>
    <dbReference type="NCBI Taxonomy" id="120398"/>
    <lineage>
        <taxon>Eukaryota</taxon>
        <taxon>Sar</taxon>
        <taxon>Stramenopiles</taxon>
        <taxon>Oomycota</taxon>
        <taxon>Saprolegniomycetes</taxon>
        <taxon>Saprolegniales</taxon>
        <taxon>Verrucalvaceae</taxon>
        <taxon>Aphanomyces</taxon>
    </lineage>
</organism>
<gene>
    <name evidence="4" type="primary">Aste57867_24228</name>
    <name evidence="3" type="ORF">As57867_024153</name>
    <name evidence="4" type="ORF">ASTE57867_24228</name>
</gene>
<evidence type="ECO:0000313" key="3">
    <source>
        <dbReference type="EMBL" id="KAF0683738.1"/>
    </source>
</evidence>
<name>A0A485LPX7_9STRA</name>
<feature type="compositionally biased region" description="Low complexity" evidence="1">
    <location>
        <begin position="433"/>
        <end position="455"/>
    </location>
</feature>
<dbReference type="CDD" id="cd01650">
    <property type="entry name" value="RT_nLTR_like"/>
    <property type="match status" value="1"/>
</dbReference>
<dbReference type="SUPFAM" id="SSF56672">
    <property type="entry name" value="DNA/RNA polymerases"/>
    <property type="match status" value="1"/>
</dbReference>
<feature type="compositionally biased region" description="Low complexity" evidence="1">
    <location>
        <begin position="329"/>
        <end position="343"/>
    </location>
</feature>
<dbReference type="InterPro" id="IPR000477">
    <property type="entry name" value="RT_dom"/>
</dbReference>
<reference evidence="4 5" key="1">
    <citation type="submission" date="2019-03" db="EMBL/GenBank/DDBJ databases">
        <authorList>
            <person name="Gaulin E."/>
            <person name="Dumas B."/>
        </authorList>
    </citation>
    <scope>NUCLEOTIDE SEQUENCE [LARGE SCALE GENOMIC DNA]</scope>
    <source>
        <strain evidence="4">CBS 568.67</strain>
    </source>
</reference>
<dbReference type="OrthoDB" id="79620at2759"/>
<dbReference type="Proteomes" id="UP000332933">
    <property type="component" value="Unassembled WGS sequence"/>
</dbReference>
<sequence>MYFRAKPPTLDHSTTPPRVVHLGSISARVCSPSGRELWCAGTAIRDADWDSPTQHARAFLLGLDGLDHLGVLASAARFDICGDGGSLLHEVWQRQPTESRLRRKTRHRLVERVDHPLKQRFDNIHSPDIVRQLLLDSFANSLSRAKKQAIECSCGAASRDCAPSLNKTKKSKAAASTPAPPPPSPATAVVSQTSPPAPLHALPTQPTVPLGLTPGTTAPSPAQLGPIQRAKALAAATDAAADTPQPRIHALRRSPSPRRATRHTPVAAIPTTPSASALPRPPIPFTIAATSTTLPPAPTPPLSRNLDATPTPIRLPSTPHVDHAPPHTAAPSEEPAQSSPPLAYRRQTLRRSPTRAAALERFKTGGPPLERIAATSNLSGRPVTHPWRMASRNTPTPAEAAPPAPLDPSPIPRLPLTQVSEDPEDATPTSSHPTIPVVPTATATTTAAQPSRAAPRIPSPLTEPVPVHLDLPRSSLAPTAPPASLAPDRLHNAAPALPLEFLRRHKCVVLPSNLPDAVDSRLDEAVKKLASAFAVRVNDCEDWDALEATIQQLPLDLSSAIKTIAPPPAPLPIHERRPAVQLDEAIEHLRTTQQLEPKNRRLVARARRRVARVRDNKTKTTLRTLFNTQERRAVNTIFGEDAAGSEQRCAIPKADVQQHFETVCSPSVAFDAHHPDSVFFLSALRNLPPADENTTPFTDPLSMDEVEDALNDVNLQTMPGLDGVPYKIYHRFRSELVPLLHTIFNACWRARRIPQSWKLSVTELKYKKGDADNISNWRPLALQATMYKLYVNIVKSRLSAWLEANGRFSNVQKGFRQFNGTHEHNFLSTTLLDRMKRSKTPLYVVWYDLKNAFGSMPQALIWLVLGRLGVPPEFVDLLQDIYRNAQTMVATAGGLTPPIPQRCGVFQGCPLSPLLFIAGLVPLMEALQSLAPQYGVPLAPGVDQCTTAFADDLKLFSPNRDGIQTLHRLVCLFLKWTTMEANPSKCALLAAKGNQAIDTTLVLKVCNAPIPHLGVEDGYKYLGIREGLDHHRVVLQLDGLLAGLKEAVVKLSKSKLAPSQWLKAVKTYIYSKLEYPLRHIDAPVSRLHTLTAAIHRAVRHVMHLPQATSAHFMASPVDCGGLGLLPVEEFGKAIRVAHLYQMLHSADDATRLVVRQQLRDIIRLRYHIEASVLTNGGDELLQHFLNGTLGDQAYATTKKHHADVKSAWLSLPDTLAWCRLAFSTHNGAPLQLTVPTTLHKEPLTTHDVSKWVKLHMKRAHYEQWKLQKDQGRTAPLHGDKGSAFISRGQGLMDHDYRFALAARLNQIDTRGVLKRKRIANNSQCRHCRGSQAETLAHCLQHCPHNEAIIRDRHDRILEQIAAAIKVANPTSQLIVNSAVPGFEGPILKPDLQLYTGVNGVKKVTICDLAVTMENNTMTNYRDVFEHTADQKQAKYDCLARFLSAQGFEVSNIAIVYGSLGSAPDINSKLAVEFLGLTKAAARTLDYTASTLAIKCSRKIWRFHCSRSSTLSRTTGADTRA</sequence>
<feature type="compositionally biased region" description="Pro residues" evidence="1">
    <location>
        <begin position="400"/>
        <end position="413"/>
    </location>
</feature>
<dbReference type="Pfam" id="PF00078">
    <property type="entry name" value="RVT_1"/>
    <property type="match status" value="1"/>
</dbReference>
<dbReference type="PANTHER" id="PTHR35450:SF2">
    <property type="entry name" value="REVERSE TRANSCRIPTASE DOMAIN-CONTAINING PROTEIN"/>
    <property type="match status" value="1"/>
</dbReference>
<proteinExistence type="predicted"/>
<evidence type="ECO:0000256" key="1">
    <source>
        <dbReference type="SAM" id="MobiDB-lite"/>
    </source>
</evidence>
<protein>
    <submittedName>
        <fullName evidence="4">Aste57867_24228 protein</fullName>
    </submittedName>
</protein>
<dbReference type="InterPro" id="IPR043502">
    <property type="entry name" value="DNA/RNA_pol_sf"/>
</dbReference>
<feature type="compositionally biased region" description="Low complexity" evidence="1">
    <location>
        <begin position="202"/>
        <end position="219"/>
    </location>
</feature>
<dbReference type="EMBL" id="CAADRA010007403">
    <property type="protein sequence ID" value="VFU00869.1"/>
    <property type="molecule type" value="Genomic_DNA"/>
</dbReference>
<feature type="compositionally biased region" description="Basic residues" evidence="1">
    <location>
        <begin position="249"/>
        <end position="262"/>
    </location>
</feature>
<reference evidence="3" key="2">
    <citation type="submission" date="2019-06" db="EMBL/GenBank/DDBJ databases">
        <title>Genomics analysis of Aphanomyces spp. identifies a new class of oomycete effector associated with host adaptation.</title>
        <authorList>
            <person name="Gaulin E."/>
        </authorList>
    </citation>
    <scope>NUCLEOTIDE SEQUENCE</scope>
    <source>
        <strain evidence="3">CBS 578.67</strain>
    </source>
</reference>
<evidence type="ECO:0000313" key="4">
    <source>
        <dbReference type="EMBL" id="VFU00869.1"/>
    </source>
</evidence>
<dbReference type="EMBL" id="VJMH01007377">
    <property type="protein sequence ID" value="KAF0683738.1"/>
    <property type="molecule type" value="Genomic_DNA"/>
</dbReference>
<feature type="region of interest" description="Disordered" evidence="1">
    <location>
        <begin position="161"/>
        <end position="487"/>
    </location>
</feature>
<feature type="compositionally biased region" description="Low complexity" evidence="1">
    <location>
        <begin position="472"/>
        <end position="487"/>
    </location>
</feature>
<keyword evidence="5" id="KW-1185">Reference proteome</keyword>